<dbReference type="Proteomes" id="UP000244240">
    <property type="component" value="Unassembled WGS sequence"/>
</dbReference>
<dbReference type="PANTHER" id="PTHR32305">
    <property type="match status" value="1"/>
</dbReference>
<evidence type="ECO:0000256" key="1">
    <source>
        <dbReference type="SAM" id="MobiDB-lite"/>
    </source>
</evidence>
<accession>A0A2T6AUG6</accession>
<organism evidence="2 3">
    <name type="scientific">Melghirimyces profundicolus</name>
    <dbReference type="NCBI Taxonomy" id="1242148"/>
    <lineage>
        <taxon>Bacteria</taxon>
        <taxon>Bacillati</taxon>
        <taxon>Bacillota</taxon>
        <taxon>Bacilli</taxon>
        <taxon>Bacillales</taxon>
        <taxon>Thermoactinomycetaceae</taxon>
        <taxon>Melghirimyces</taxon>
    </lineage>
</organism>
<reference evidence="2 3" key="1">
    <citation type="submission" date="2018-04" db="EMBL/GenBank/DDBJ databases">
        <title>Genomic Encyclopedia of Archaeal and Bacterial Type Strains, Phase II (KMG-II): from individual species to whole genera.</title>
        <authorList>
            <person name="Goeker M."/>
        </authorList>
    </citation>
    <scope>NUCLEOTIDE SEQUENCE [LARGE SCALE GENOMIC DNA]</scope>
    <source>
        <strain evidence="2 3">DSM 45787</strain>
    </source>
</reference>
<comment type="caution">
    <text evidence="2">The sequence shown here is derived from an EMBL/GenBank/DDBJ whole genome shotgun (WGS) entry which is preliminary data.</text>
</comment>
<feature type="compositionally biased region" description="Basic and acidic residues" evidence="1">
    <location>
        <begin position="30"/>
        <end position="42"/>
    </location>
</feature>
<sequence length="360" mass="39433">MEVLTDENGNTRATYGYTAYGKPDEEEFTGVDKPDATNPDKEPYNVYRFNAKRWDPVTGEYDMGFRNYDPEQNRFLTRDMYNGALKDMNLATDPWTMNRYAFAGGNPISMVELDGHIPAYAKENPDEFFESWKEVHGETYSQTVARSNDALDDIKIVDTDQVKDTLKLVINDLGLNKVKLADEALQQIIQDAKNLQSGQSLYNYLGSAVRSTLGLGADGWFKAGLDTWQGVDHYLGVSGYFQGGLFQATKNLRKNLAYGNTLIDSFKGTVNQLQVTKLGRIAGWGGVAVGFGETAYNLSQDNYAGAIASGGETLMSLATTGVGGPAGSAAFALVGGAMWAGATVYQHRRKIGEAWDSVFN</sequence>
<evidence type="ECO:0000313" key="2">
    <source>
        <dbReference type="EMBL" id="PTX47376.1"/>
    </source>
</evidence>
<protein>
    <submittedName>
        <fullName evidence="2">RHS repeat-associated protein</fullName>
    </submittedName>
</protein>
<dbReference type="AlphaFoldDB" id="A0A2T6AUG6"/>
<dbReference type="NCBIfam" id="TIGR03696">
    <property type="entry name" value="Rhs_assc_core"/>
    <property type="match status" value="1"/>
</dbReference>
<feature type="region of interest" description="Disordered" evidence="1">
    <location>
        <begin position="1"/>
        <end position="42"/>
    </location>
</feature>
<name>A0A2T6AUG6_9BACL</name>
<dbReference type="InterPro" id="IPR050708">
    <property type="entry name" value="T6SS_VgrG/RHS"/>
</dbReference>
<evidence type="ECO:0000313" key="3">
    <source>
        <dbReference type="Proteomes" id="UP000244240"/>
    </source>
</evidence>
<dbReference type="EMBL" id="QBKR01000052">
    <property type="protein sequence ID" value="PTX47376.1"/>
    <property type="molecule type" value="Genomic_DNA"/>
</dbReference>
<dbReference type="PANTHER" id="PTHR32305:SF15">
    <property type="entry name" value="PROTEIN RHSA-RELATED"/>
    <property type="match status" value="1"/>
</dbReference>
<keyword evidence="3" id="KW-1185">Reference proteome</keyword>
<dbReference type="Gene3D" id="2.180.10.10">
    <property type="entry name" value="RHS repeat-associated core"/>
    <property type="match status" value="1"/>
</dbReference>
<gene>
    <name evidence="2" type="ORF">C8P63_1527</name>
</gene>
<proteinExistence type="predicted"/>
<dbReference type="InterPro" id="IPR022385">
    <property type="entry name" value="Rhs_assc_core"/>
</dbReference>